<organism evidence="1 2">
    <name type="scientific">Thraustotheca clavata</name>
    <dbReference type="NCBI Taxonomy" id="74557"/>
    <lineage>
        <taxon>Eukaryota</taxon>
        <taxon>Sar</taxon>
        <taxon>Stramenopiles</taxon>
        <taxon>Oomycota</taxon>
        <taxon>Saprolegniomycetes</taxon>
        <taxon>Saprolegniales</taxon>
        <taxon>Achlyaceae</taxon>
        <taxon>Thraustotheca</taxon>
    </lineage>
</organism>
<proteinExistence type="predicted"/>
<comment type="caution">
    <text evidence="1">The sequence shown here is derived from an EMBL/GenBank/DDBJ whole genome shotgun (WGS) entry which is preliminary data.</text>
</comment>
<reference evidence="1 2" key="1">
    <citation type="journal article" date="2014" name="Genome Biol. Evol.">
        <title>The secreted proteins of Achlya hypogyna and Thraustotheca clavata identify the ancestral oomycete secretome and reveal gene acquisitions by horizontal gene transfer.</title>
        <authorList>
            <person name="Misner I."/>
            <person name="Blouin N."/>
            <person name="Leonard G."/>
            <person name="Richards T.A."/>
            <person name="Lane C.E."/>
        </authorList>
    </citation>
    <scope>NUCLEOTIDE SEQUENCE [LARGE SCALE GENOMIC DNA]</scope>
    <source>
        <strain evidence="1 2">ATCC 34112</strain>
    </source>
</reference>
<evidence type="ECO:0000313" key="2">
    <source>
        <dbReference type="Proteomes" id="UP000243217"/>
    </source>
</evidence>
<dbReference type="Proteomes" id="UP000243217">
    <property type="component" value="Unassembled WGS sequence"/>
</dbReference>
<keyword evidence="2" id="KW-1185">Reference proteome</keyword>
<protein>
    <recommendedName>
        <fullName evidence="3">F-box domain-containing protein</fullName>
    </recommendedName>
</protein>
<dbReference type="EMBL" id="JNBS01000505">
    <property type="protein sequence ID" value="OQS05100.1"/>
    <property type="molecule type" value="Genomic_DNA"/>
</dbReference>
<gene>
    <name evidence="1" type="ORF">THRCLA_02717</name>
</gene>
<sequence>MLSSILWTHVLSFLDDKALINVFYTSKGMRMMIKKQICRWKEIQIGIGMAKWIQKNVEIVIQVHVQEMQNQTIRRSVDMRVPPRVQSVWIERGTIESEESRHGVVGSFYVAPNQRLIHVEFDCSKSVPRPMALHTINLARTLYTTLSLMVCGKEIRRHLYHKQIGDLEAINIADKYAWTQAGGVMRYDVANRDKTCQLKLGLPAHLDGMVDCYYIDMVACTLHKHELFPVQYYNLDVSPMSTNIHLEFCNLTQDKCFVRKSIPCEFNLEIPQSNSMPPNQENPETRTGIENFEIARFKSTFQPILHDIAFLSTPGRIAMTIRHSGKDYYHAVMFHNGTRSSPSNNLTLEAFWVPGVLEYSMFPDTLDRRLLKGTFSCELAADGALISLVVLAQHLSIARLQRYAARISSYCRKEV</sequence>
<evidence type="ECO:0000313" key="1">
    <source>
        <dbReference type="EMBL" id="OQS05100.1"/>
    </source>
</evidence>
<name>A0A1W0A4Z4_9STRA</name>
<accession>A0A1W0A4Z4</accession>
<dbReference type="OrthoDB" id="167258at2759"/>
<dbReference type="AlphaFoldDB" id="A0A1W0A4Z4"/>
<evidence type="ECO:0008006" key="3">
    <source>
        <dbReference type="Google" id="ProtNLM"/>
    </source>
</evidence>